<keyword evidence="5" id="KW-0411">Iron-sulfur</keyword>
<dbReference type="CDD" id="cd01335">
    <property type="entry name" value="Radical_SAM"/>
    <property type="match status" value="1"/>
</dbReference>
<dbReference type="GO" id="GO:0046872">
    <property type="term" value="F:metal ion binding"/>
    <property type="evidence" value="ECO:0007669"/>
    <property type="project" value="UniProtKB-KW"/>
</dbReference>
<dbReference type="SUPFAM" id="SSF102114">
    <property type="entry name" value="Radical SAM enzymes"/>
    <property type="match status" value="1"/>
</dbReference>
<accession>K1IW07</accession>
<keyword evidence="3" id="KW-0479">Metal-binding</keyword>
<name>K1IW07_AERVE</name>
<dbReference type="RefSeq" id="WP_005346601.1">
    <property type="nucleotide sequence ID" value="NZ_JH823256.1"/>
</dbReference>
<dbReference type="Proteomes" id="UP000006087">
    <property type="component" value="Unassembled WGS sequence"/>
</dbReference>
<evidence type="ECO:0000256" key="6">
    <source>
        <dbReference type="ARBA" id="ARBA00023601"/>
    </source>
</evidence>
<dbReference type="EMBL" id="AGWU01000022">
    <property type="protein sequence ID" value="EKB18288.1"/>
    <property type="molecule type" value="Genomic_DNA"/>
</dbReference>
<dbReference type="HOGENOM" id="CLU_629623_0_0_6"/>
<dbReference type="PATRIC" id="fig|1073383.3.peg.3314"/>
<dbReference type="Gene3D" id="3.20.20.70">
    <property type="entry name" value="Aldolase class I"/>
    <property type="match status" value="1"/>
</dbReference>
<comment type="caution">
    <text evidence="8">The sequence shown here is derived from an EMBL/GenBank/DDBJ whole genome shotgun (WGS) entry which is preliminary data.</text>
</comment>
<comment type="cofactor">
    <cofactor evidence="1">
        <name>[4Fe-4S] cluster</name>
        <dbReference type="ChEBI" id="CHEBI:49883"/>
    </cofactor>
</comment>
<gene>
    <name evidence="8" type="ORF">HMPREF1168_03297</name>
</gene>
<organism evidence="8 9">
    <name type="scientific">Aeromonas veronii AMC34</name>
    <dbReference type="NCBI Taxonomy" id="1073383"/>
    <lineage>
        <taxon>Bacteria</taxon>
        <taxon>Pseudomonadati</taxon>
        <taxon>Pseudomonadota</taxon>
        <taxon>Gammaproteobacteria</taxon>
        <taxon>Aeromonadales</taxon>
        <taxon>Aeromonadaceae</taxon>
        <taxon>Aeromonas</taxon>
    </lineage>
</organism>
<evidence type="ECO:0000256" key="4">
    <source>
        <dbReference type="ARBA" id="ARBA00023004"/>
    </source>
</evidence>
<dbReference type="PANTHER" id="PTHR43273:SF3">
    <property type="entry name" value="ANAEROBIC SULFATASE-MATURATING ENZYME HOMOLOG ASLB-RELATED"/>
    <property type="match status" value="1"/>
</dbReference>
<dbReference type="PANTHER" id="PTHR43273">
    <property type="entry name" value="ANAEROBIC SULFATASE-MATURATING ENZYME HOMOLOG ASLB-RELATED"/>
    <property type="match status" value="1"/>
</dbReference>
<dbReference type="Pfam" id="PF04055">
    <property type="entry name" value="Radical_SAM"/>
    <property type="match status" value="1"/>
</dbReference>
<evidence type="ECO:0000313" key="9">
    <source>
        <dbReference type="Proteomes" id="UP000006087"/>
    </source>
</evidence>
<evidence type="ECO:0000259" key="7">
    <source>
        <dbReference type="Pfam" id="PF04055"/>
    </source>
</evidence>
<evidence type="ECO:0000256" key="5">
    <source>
        <dbReference type="ARBA" id="ARBA00023014"/>
    </source>
</evidence>
<protein>
    <recommendedName>
        <fullName evidence="7">Radical SAM core domain-containing protein</fullName>
    </recommendedName>
</protein>
<evidence type="ECO:0000256" key="2">
    <source>
        <dbReference type="ARBA" id="ARBA00022691"/>
    </source>
</evidence>
<dbReference type="InterPro" id="IPR058240">
    <property type="entry name" value="rSAM_sf"/>
</dbReference>
<dbReference type="GO" id="GO:0051536">
    <property type="term" value="F:iron-sulfur cluster binding"/>
    <property type="evidence" value="ECO:0007669"/>
    <property type="project" value="UniProtKB-KW"/>
</dbReference>
<dbReference type="InterPro" id="IPR007197">
    <property type="entry name" value="rSAM"/>
</dbReference>
<keyword evidence="2" id="KW-0949">S-adenosyl-L-methionine</keyword>
<dbReference type="InterPro" id="IPR023867">
    <property type="entry name" value="Sulphatase_maturase_rSAM"/>
</dbReference>
<evidence type="ECO:0000256" key="1">
    <source>
        <dbReference type="ARBA" id="ARBA00001966"/>
    </source>
</evidence>
<proteinExistence type="inferred from homology"/>
<keyword evidence="4" id="KW-0408">Iron</keyword>
<comment type="similarity">
    <text evidence="6">Belongs to the radical SAM superfamily. Anaerobic sulfatase-maturating enzyme family.</text>
</comment>
<feature type="domain" description="Radical SAM core" evidence="7">
    <location>
        <begin position="10"/>
        <end position="129"/>
    </location>
</feature>
<evidence type="ECO:0000256" key="3">
    <source>
        <dbReference type="ARBA" id="ARBA00022723"/>
    </source>
</evidence>
<reference evidence="8 9" key="1">
    <citation type="submission" date="2012-06" db="EMBL/GenBank/DDBJ databases">
        <title>The Genome Sequence of Aeromonas veronii AMC34.</title>
        <authorList>
            <consortium name="The Broad Institute Genome Sequencing Platform"/>
            <person name="Earl A."/>
            <person name="Ward D."/>
            <person name="Feldgarden M."/>
            <person name="Gevers D."/>
            <person name="Graf J."/>
            <person name="Tomasi A."/>
            <person name="Horneman A."/>
            <person name="Walker B."/>
            <person name="Young S.K."/>
            <person name="Zeng Q."/>
            <person name="Gargeya S."/>
            <person name="Fitzgerald M."/>
            <person name="Haas B."/>
            <person name="Abouelleil A."/>
            <person name="Alvarado L."/>
            <person name="Arachchi H.M."/>
            <person name="Berlin A.M."/>
            <person name="Chapman S.B."/>
            <person name="Goldberg J."/>
            <person name="Griggs A."/>
            <person name="Gujja S."/>
            <person name="Hansen M."/>
            <person name="Howarth C."/>
            <person name="Imamovic A."/>
            <person name="Larimer J."/>
            <person name="McCowan C."/>
            <person name="Montmayeur A."/>
            <person name="Murphy C."/>
            <person name="Neiman D."/>
            <person name="Pearson M."/>
            <person name="Priest M."/>
            <person name="Roberts A."/>
            <person name="Saif S."/>
            <person name="Shea T."/>
            <person name="Sisk P."/>
            <person name="Sykes S."/>
            <person name="Wortman J."/>
            <person name="Nusbaum C."/>
            <person name="Birren B."/>
        </authorList>
    </citation>
    <scope>NUCLEOTIDE SEQUENCE [LARGE SCALE GENOMIC DNA]</scope>
    <source>
        <strain evidence="8 9">AMC34</strain>
    </source>
</reference>
<dbReference type="SFLD" id="SFLDS00029">
    <property type="entry name" value="Radical_SAM"/>
    <property type="match status" value="1"/>
</dbReference>
<evidence type="ECO:0000313" key="8">
    <source>
        <dbReference type="EMBL" id="EKB18288.1"/>
    </source>
</evidence>
<dbReference type="InterPro" id="IPR013785">
    <property type="entry name" value="Aldolase_TIM"/>
</dbReference>
<sequence>MYKRIYFDISGVCNAHCRYCVSGKDSISGSEHRKQGKFIDIETFSGAITHMLSKKIIAPDCEVILYSWGEPFLHKDLKMIIDILNRNELFYSLSTNASICISFNEEQISRLKNITFSMPGFSQDSYDRIHGFKFDRIKNNISDMVLSLRSSRYTGPINLAYHIYKFNLHEISLAANFAKEVCINFVPSLAYLNGYNMFRHFLTKAMKPNQIEVISTEVFTEHLGKMQRQRPTDYICPQFERLSIDESCNVLMCCGMEKTCGDRGLVGDLFKMDFNDIQERKREMTICDECTSLAIDYIGHNAIGIVDFLRLYGELFSIVDYDSNEKQMGGDIYVYGTGETADALFSSFFNNKLFNVNGVIHGQPVEKNIFFRGHKVENIDVLKNNPSQKVLIASLSSKSIDEIYHMLRREFKITNPIIKFEINI</sequence>
<dbReference type="AlphaFoldDB" id="K1IW07"/>
<dbReference type="GO" id="GO:0016491">
    <property type="term" value="F:oxidoreductase activity"/>
    <property type="evidence" value="ECO:0007669"/>
    <property type="project" value="InterPro"/>
</dbReference>